<protein>
    <submittedName>
        <fullName evidence="2">Sugar transferase</fullName>
    </submittedName>
</protein>
<dbReference type="RefSeq" id="WP_382401166.1">
    <property type="nucleotide sequence ID" value="NZ_JBHSWH010000001.1"/>
</dbReference>
<sequence>MAPALRPVILSVRPGITDPATILLRNEQELLAEQPDPERFYVAELLPQKAQMYADYVNQRSLRGDMKLIVSTLRAIVRS</sequence>
<gene>
    <name evidence="2" type="ORF">ACFQDH_10845</name>
</gene>
<accession>A0ABW2AGB0</accession>
<dbReference type="GO" id="GO:0016740">
    <property type="term" value="F:transferase activity"/>
    <property type="evidence" value="ECO:0007669"/>
    <property type="project" value="UniProtKB-KW"/>
</dbReference>
<feature type="domain" description="Bacterial sugar transferase" evidence="1">
    <location>
        <begin position="10"/>
        <end position="77"/>
    </location>
</feature>
<reference evidence="3" key="1">
    <citation type="journal article" date="2019" name="Int. J. Syst. Evol. Microbiol.">
        <title>The Global Catalogue of Microorganisms (GCM) 10K type strain sequencing project: providing services to taxonomists for standard genome sequencing and annotation.</title>
        <authorList>
            <consortium name="The Broad Institute Genomics Platform"/>
            <consortium name="The Broad Institute Genome Sequencing Center for Infectious Disease"/>
            <person name="Wu L."/>
            <person name="Ma J."/>
        </authorList>
    </citation>
    <scope>NUCLEOTIDE SEQUENCE [LARGE SCALE GENOMIC DNA]</scope>
    <source>
        <strain evidence="3">CCUG 58127</strain>
    </source>
</reference>
<evidence type="ECO:0000313" key="2">
    <source>
        <dbReference type="EMBL" id="MFC6705750.1"/>
    </source>
</evidence>
<dbReference type="Pfam" id="PF02397">
    <property type="entry name" value="Bac_transf"/>
    <property type="match status" value="1"/>
</dbReference>
<evidence type="ECO:0000259" key="1">
    <source>
        <dbReference type="Pfam" id="PF02397"/>
    </source>
</evidence>
<keyword evidence="3" id="KW-1185">Reference proteome</keyword>
<dbReference type="InterPro" id="IPR003362">
    <property type="entry name" value="Bact_transf"/>
</dbReference>
<dbReference type="EMBL" id="JBHSWH010000001">
    <property type="protein sequence ID" value="MFC6705750.1"/>
    <property type="molecule type" value="Genomic_DNA"/>
</dbReference>
<comment type="caution">
    <text evidence="2">The sequence shown here is derived from an EMBL/GenBank/DDBJ whole genome shotgun (WGS) entry which is preliminary data.</text>
</comment>
<name>A0ABW2AGB0_9MICO</name>
<organism evidence="2 3">
    <name type="scientific">Flexivirga alba</name>
    <dbReference type="NCBI Taxonomy" id="702742"/>
    <lineage>
        <taxon>Bacteria</taxon>
        <taxon>Bacillati</taxon>
        <taxon>Actinomycetota</taxon>
        <taxon>Actinomycetes</taxon>
        <taxon>Micrococcales</taxon>
        <taxon>Dermacoccaceae</taxon>
        <taxon>Flexivirga</taxon>
    </lineage>
</organism>
<proteinExistence type="predicted"/>
<keyword evidence="2" id="KW-0808">Transferase</keyword>
<dbReference type="Proteomes" id="UP001596298">
    <property type="component" value="Unassembled WGS sequence"/>
</dbReference>
<evidence type="ECO:0000313" key="3">
    <source>
        <dbReference type="Proteomes" id="UP001596298"/>
    </source>
</evidence>